<evidence type="ECO:0000256" key="5">
    <source>
        <dbReference type="ARBA" id="ARBA00023004"/>
    </source>
</evidence>
<dbReference type="GO" id="GO:0051539">
    <property type="term" value="F:4 iron, 4 sulfur cluster binding"/>
    <property type="evidence" value="ECO:0007669"/>
    <property type="project" value="UniProtKB-KW"/>
</dbReference>
<evidence type="ECO:0000256" key="4">
    <source>
        <dbReference type="ARBA" id="ARBA00022723"/>
    </source>
</evidence>
<dbReference type="AlphaFoldDB" id="A0A381Y186"/>
<dbReference type="PANTHER" id="PTHR43020:SF2">
    <property type="entry name" value="MITOCHONDRIAL TRNA METHYLTHIOTRANSFERASE CDK5RAP1"/>
    <property type="match status" value="1"/>
</dbReference>
<evidence type="ECO:0000256" key="3">
    <source>
        <dbReference type="ARBA" id="ARBA00022691"/>
    </source>
</evidence>
<dbReference type="Gene3D" id="3.40.50.12160">
    <property type="entry name" value="Methylthiotransferase, N-terminal domain"/>
    <property type="match status" value="1"/>
</dbReference>
<dbReference type="SUPFAM" id="SSF102114">
    <property type="entry name" value="Radical SAM enzymes"/>
    <property type="match status" value="1"/>
</dbReference>
<gene>
    <name evidence="9" type="ORF">METZ01_LOCUS123061</name>
</gene>
<sequence>MESFHIWTIGCQMNKADSQRLGSALEQLGLREVGTANEADLVVLNSCVVRQQAEDKVVGNLTWMKPWRSEEPDRVVALMGCMVGSKTDELARRFPFVDLFMPPQQYGPLLELVGERVGLDWEGCVGSLAPAQPDVTCYVPIIHGCDLMCTFCIIPYRRGRQVSRPVDELVHEVELLVDRGVKEVTVLGQTVDAYGL</sequence>
<dbReference type="InterPro" id="IPR013848">
    <property type="entry name" value="Methylthiotransferase_N"/>
</dbReference>
<evidence type="ECO:0000256" key="6">
    <source>
        <dbReference type="ARBA" id="ARBA00023014"/>
    </source>
</evidence>
<dbReference type="InterPro" id="IPR058240">
    <property type="entry name" value="rSAM_sf"/>
</dbReference>
<proteinExistence type="predicted"/>
<keyword evidence="2" id="KW-0004">4Fe-4S</keyword>
<name>A0A381Y186_9ZZZZ</name>
<dbReference type="GO" id="GO:0035597">
    <property type="term" value="F:tRNA-2-methylthio-N(6)-dimethylallyladenosine(37) synthase activity"/>
    <property type="evidence" value="ECO:0007669"/>
    <property type="project" value="TreeGrafter"/>
</dbReference>
<dbReference type="Pfam" id="PF04055">
    <property type="entry name" value="Radical_SAM"/>
    <property type="match status" value="1"/>
</dbReference>
<evidence type="ECO:0000259" key="7">
    <source>
        <dbReference type="PROSITE" id="PS51449"/>
    </source>
</evidence>
<dbReference type="PANTHER" id="PTHR43020">
    <property type="entry name" value="CDK5 REGULATORY SUBUNIT-ASSOCIATED PROTEIN 1"/>
    <property type="match status" value="1"/>
</dbReference>
<evidence type="ECO:0000256" key="1">
    <source>
        <dbReference type="ARBA" id="ARBA00001966"/>
    </source>
</evidence>
<dbReference type="PROSITE" id="PS01278">
    <property type="entry name" value="MTTASE_RADICAL"/>
    <property type="match status" value="1"/>
</dbReference>
<dbReference type="SFLD" id="SFLDS00029">
    <property type="entry name" value="Radical_SAM"/>
    <property type="match status" value="1"/>
</dbReference>
<evidence type="ECO:0000313" key="9">
    <source>
        <dbReference type="EMBL" id="SVA70207.1"/>
    </source>
</evidence>
<evidence type="ECO:0000259" key="8">
    <source>
        <dbReference type="PROSITE" id="PS51918"/>
    </source>
</evidence>
<dbReference type="InterPro" id="IPR007197">
    <property type="entry name" value="rSAM"/>
</dbReference>
<comment type="cofactor">
    <cofactor evidence="1">
        <name>[4Fe-4S] cluster</name>
        <dbReference type="ChEBI" id="CHEBI:49883"/>
    </cofactor>
</comment>
<feature type="domain" description="Radical SAM core" evidence="8">
    <location>
        <begin position="131"/>
        <end position="196"/>
    </location>
</feature>
<keyword evidence="6" id="KW-0411">Iron-sulfur</keyword>
<dbReference type="Pfam" id="PF00919">
    <property type="entry name" value="UPF0004"/>
    <property type="match status" value="1"/>
</dbReference>
<dbReference type="PROSITE" id="PS51449">
    <property type="entry name" value="MTTASE_N"/>
    <property type="match status" value="1"/>
</dbReference>
<dbReference type="FunFam" id="3.40.50.12160:FF:000003">
    <property type="entry name" value="CDK5 regulatory subunit-associated protein 1"/>
    <property type="match status" value="1"/>
</dbReference>
<accession>A0A381Y186</accession>
<reference evidence="9" key="1">
    <citation type="submission" date="2018-05" db="EMBL/GenBank/DDBJ databases">
        <authorList>
            <person name="Lanie J.A."/>
            <person name="Ng W.-L."/>
            <person name="Kazmierczak K.M."/>
            <person name="Andrzejewski T.M."/>
            <person name="Davidsen T.M."/>
            <person name="Wayne K.J."/>
            <person name="Tettelin H."/>
            <person name="Glass J.I."/>
            <person name="Rusch D."/>
            <person name="Podicherti R."/>
            <person name="Tsui H.-C.T."/>
            <person name="Winkler M.E."/>
        </authorList>
    </citation>
    <scope>NUCLEOTIDE SEQUENCE</scope>
</reference>
<dbReference type="InterPro" id="IPR038135">
    <property type="entry name" value="Methylthiotransferase_N_sf"/>
</dbReference>
<keyword evidence="4" id="KW-0479">Metal-binding</keyword>
<feature type="non-terminal residue" evidence="9">
    <location>
        <position position="196"/>
    </location>
</feature>
<dbReference type="Gene3D" id="3.30.750.210">
    <property type="match status" value="1"/>
</dbReference>
<dbReference type="InterPro" id="IPR020612">
    <property type="entry name" value="Methylthiotransferase_CS"/>
</dbReference>
<dbReference type="EMBL" id="UINC01016958">
    <property type="protein sequence ID" value="SVA70207.1"/>
    <property type="molecule type" value="Genomic_DNA"/>
</dbReference>
<keyword evidence="5" id="KW-0408">Iron</keyword>
<evidence type="ECO:0000256" key="2">
    <source>
        <dbReference type="ARBA" id="ARBA00022485"/>
    </source>
</evidence>
<feature type="domain" description="MTTase N-terminal" evidence="7">
    <location>
        <begin position="2"/>
        <end position="118"/>
    </location>
</feature>
<protein>
    <submittedName>
        <fullName evidence="9">Uncharacterized protein</fullName>
    </submittedName>
</protein>
<dbReference type="PROSITE" id="PS51918">
    <property type="entry name" value="RADICAL_SAM"/>
    <property type="match status" value="1"/>
</dbReference>
<organism evidence="9">
    <name type="scientific">marine metagenome</name>
    <dbReference type="NCBI Taxonomy" id="408172"/>
    <lineage>
        <taxon>unclassified sequences</taxon>
        <taxon>metagenomes</taxon>
        <taxon>ecological metagenomes</taxon>
    </lineage>
</organism>
<keyword evidence="3" id="KW-0949">S-adenosyl-L-methionine</keyword>
<dbReference type="GO" id="GO:0046872">
    <property type="term" value="F:metal ion binding"/>
    <property type="evidence" value="ECO:0007669"/>
    <property type="project" value="UniProtKB-KW"/>
</dbReference>
<dbReference type="GO" id="GO:0005829">
    <property type="term" value="C:cytosol"/>
    <property type="evidence" value="ECO:0007669"/>
    <property type="project" value="TreeGrafter"/>
</dbReference>